<organism evidence="2 3">
    <name type="scientific">Terrabacter ginsenosidimutans</name>
    <dbReference type="NCBI Taxonomy" id="490575"/>
    <lineage>
        <taxon>Bacteria</taxon>
        <taxon>Bacillati</taxon>
        <taxon>Actinomycetota</taxon>
        <taxon>Actinomycetes</taxon>
        <taxon>Micrococcales</taxon>
        <taxon>Intrasporangiaceae</taxon>
        <taxon>Terrabacter</taxon>
    </lineage>
</organism>
<keyword evidence="3" id="KW-1185">Reference proteome</keyword>
<protein>
    <recommendedName>
        <fullName evidence="4">DUF222 domain-containing protein</fullName>
    </recommendedName>
</protein>
<comment type="caution">
    <text evidence="2">The sequence shown here is derived from an EMBL/GenBank/DDBJ whole genome shotgun (WGS) entry which is preliminary data.</text>
</comment>
<feature type="region of interest" description="Disordered" evidence="1">
    <location>
        <begin position="215"/>
        <end position="245"/>
    </location>
</feature>
<dbReference type="EMBL" id="BAABDC010000003">
    <property type="protein sequence ID" value="GAA3706283.1"/>
    <property type="molecule type" value="Genomic_DNA"/>
</dbReference>
<name>A0ABP7DNX1_9MICO</name>
<feature type="compositionally biased region" description="Low complexity" evidence="1">
    <location>
        <begin position="215"/>
        <end position="237"/>
    </location>
</feature>
<evidence type="ECO:0000313" key="2">
    <source>
        <dbReference type="EMBL" id="GAA3706283.1"/>
    </source>
</evidence>
<evidence type="ECO:0008006" key="4">
    <source>
        <dbReference type="Google" id="ProtNLM"/>
    </source>
</evidence>
<evidence type="ECO:0000313" key="3">
    <source>
        <dbReference type="Proteomes" id="UP001501468"/>
    </source>
</evidence>
<proteinExistence type="predicted"/>
<dbReference type="Proteomes" id="UP001501468">
    <property type="component" value="Unassembled WGS sequence"/>
</dbReference>
<reference evidence="3" key="1">
    <citation type="journal article" date="2019" name="Int. J. Syst. Evol. Microbiol.">
        <title>The Global Catalogue of Microorganisms (GCM) 10K type strain sequencing project: providing services to taxonomists for standard genome sequencing and annotation.</title>
        <authorList>
            <consortium name="The Broad Institute Genomics Platform"/>
            <consortium name="The Broad Institute Genome Sequencing Center for Infectious Disease"/>
            <person name="Wu L."/>
            <person name="Ma J."/>
        </authorList>
    </citation>
    <scope>NUCLEOTIDE SEQUENCE [LARGE SCALE GENOMIC DNA]</scope>
    <source>
        <strain evidence="3">JCM 17125</strain>
    </source>
</reference>
<dbReference type="RefSeq" id="WP_344946342.1">
    <property type="nucleotide sequence ID" value="NZ_BAABDC010000003.1"/>
</dbReference>
<gene>
    <name evidence="2" type="ORF">GCM10022399_23750</name>
</gene>
<evidence type="ECO:0000256" key="1">
    <source>
        <dbReference type="SAM" id="MobiDB-lite"/>
    </source>
</evidence>
<accession>A0ABP7DNX1</accession>
<sequence>MSRRAPFVPDGVPVLSRGRHRSPRKGACFMEMASFLAGERWSDHPECTHPVLATLARCVNDMLDETHRQRLVTMIPEVVGLNPDDPRVATALVLTTARAALPVSAEERQNVMALAILNAEGILAEQDGHSPGQLSKASRAALASSPAAERWARIHLARMGFNAAAVRPANAAKVVALAVDGIARACVDDPEERLVRLLRDGIDVVAAFAPLAPTPTPTTWVTPSPTSTSSTTSTAAAKQARTLAR</sequence>